<keyword evidence="2" id="KW-1185">Reference proteome</keyword>
<organism evidence="1 2">
    <name type="scientific">Pseudorhodoplanes sinuspersici</name>
    <dbReference type="NCBI Taxonomy" id="1235591"/>
    <lineage>
        <taxon>Bacteria</taxon>
        <taxon>Pseudomonadati</taxon>
        <taxon>Pseudomonadota</taxon>
        <taxon>Alphaproteobacteria</taxon>
        <taxon>Hyphomicrobiales</taxon>
        <taxon>Pseudorhodoplanes</taxon>
    </lineage>
</organism>
<dbReference type="Gene3D" id="2.150.10.10">
    <property type="entry name" value="Serralysin-like metalloprotease, C-terminal"/>
    <property type="match status" value="1"/>
</dbReference>
<proteinExistence type="predicted"/>
<reference evidence="1 2" key="1">
    <citation type="submission" date="2017-05" db="EMBL/GenBank/DDBJ databases">
        <title>Full genome sequence of Pseudorhodoplanes sinuspersici.</title>
        <authorList>
            <person name="Dastgheib S.M.M."/>
            <person name="Shavandi M."/>
            <person name="Tirandaz H."/>
        </authorList>
    </citation>
    <scope>NUCLEOTIDE SEQUENCE [LARGE SCALE GENOMIC DNA]</scope>
    <source>
        <strain evidence="1 2">RIPI110</strain>
    </source>
</reference>
<dbReference type="STRING" id="1235591.CAK95_07855"/>
<sequence>MALELNLTATSSDLPAFFANYSNPSNFTYNGNGWFNDSWTGVDQFVAGVDTGGVPNGKSSAIMNGSNYSYSPGAFSGDVDTLELGSNLEYDYVNDVWVQDEGLLIDFTNATQTTAFSQAIYTLSHGGQLHGATVFGQSFAGLYDYFAEQGTVQNGTSGSDTLMSFAGDDVMNGGGGASDFDLFSWDEEFYANGWGDDVITDFVDGNDVISITGFGWSSYTDFTNAGGSIAGNVITYFDGTNSSTIEVNFFGSGTLDQNDLIFA</sequence>
<evidence type="ECO:0000313" key="2">
    <source>
        <dbReference type="Proteomes" id="UP000194137"/>
    </source>
</evidence>
<dbReference type="RefSeq" id="WP_086087414.1">
    <property type="nucleotide sequence ID" value="NZ_CP021112.1"/>
</dbReference>
<protein>
    <submittedName>
        <fullName evidence="1">Uncharacterized protein</fullName>
    </submittedName>
</protein>
<dbReference type="EMBL" id="CP021112">
    <property type="protein sequence ID" value="ARP99003.1"/>
    <property type="molecule type" value="Genomic_DNA"/>
</dbReference>
<dbReference type="InterPro" id="IPR011049">
    <property type="entry name" value="Serralysin-like_metalloprot_C"/>
</dbReference>
<dbReference type="KEGG" id="psin:CAK95_07855"/>
<dbReference type="AlphaFoldDB" id="A0A1W6ZNN0"/>
<dbReference type="OrthoDB" id="8360768at2"/>
<dbReference type="Proteomes" id="UP000194137">
    <property type="component" value="Chromosome"/>
</dbReference>
<name>A0A1W6ZNN0_9HYPH</name>
<gene>
    <name evidence="1" type="ORF">CAK95_07855</name>
</gene>
<accession>A0A1W6ZNN0</accession>
<evidence type="ECO:0000313" key="1">
    <source>
        <dbReference type="EMBL" id="ARP99003.1"/>
    </source>
</evidence>